<dbReference type="Pfam" id="PF24368">
    <property type="entry name" value="DUF7524"/>
    <property type="match status" value="1"/>
</dbReference>
<evidence type="ECO:0000313" key="2">
    <source>
        <dbReference type="EMBL" id="AXR78237.1"/>
    </source>
</evidence>
<reference evidence="3" key="1">
    <citation type="submission" date="2017-10" db="EMBL/GenBank/DDBJ databases">
        <title>Phenotypic and genomic properties of facultatively anaerobic sulfur-reducing natronoarchaea from hypersaline soda lakes.</title>
        <authorList>
            <person name="Sorokin D.Y."/>
            <person name="Kublanov I.V."/>
            <person name="Roman P."/>
            <person name="Sinninghe Damste J.S."/>
            <person name="Golyshin P.N."/>
            <person name="Rojo D."/>
            <person name="Ciordia S."/>
            <person name="Mena Md.C."/>
            <person name="Ferrer M."/>
            <person name="Messina E."/>
            <person name="Smedile F."/>
            <person name="La Spada G."/>
            <person name="La Cono V."/>
            <person name="Yakimov M.M."/>
        </authorList>
    </citation>
    <scope>NUCLEOTIDE SEQUENCE [LARGE SCALE GENOMIC DNA]</scope>
    <source>
        <strain evidence="3">AArc1</strain>
    </source>
</reference>
<dbReference type="AlphaFoldDB" id="A0A346PFE2"/>
<keyword evidence="1" id="KW-0472">Membrane</keyword>
<accession>A0A346PFE2</accession>
<dbReference type="KEGG" id="nan:AArc1_1916"/>
<proteinExistence type="predicted"/>
<feature type="transmembrane region" description="Helical" evidence="1">
    <location>
        <begin position="151"/>
        <end position="169"/>
    </location>
</feature>
<sequence>MSGTEITVHVNRTAANTLETDVESFETDRQLGVVLCGHERPAHVHCRLGGDLGRIASIEQSNYYIATDDSVGVPIDVDGNAIDEPVSGYLEFVTGYGSESVSVDVTLLPPSPEIEVDETLTKPNRERSDPPAVDRALAFVRDDLGVDSTTLAVLALGAFALAVAVATTATVGSFVAVFGLAIVLGGVAIAVWLLL</sequence>
<name>A0A346PFE2_9EURY</name>
<gene>
    <name evidence="2" type="ORF">AArc1_1916</name>
</gene>
<protein>
    <submittedName>
        <fullName evidence="2">Uncharacterized protein</fullName>
    </submittedName>
</protein>
<dbReference type="Proteomes" id="UP000258707">
    <property type="component" value="Chromosome"/>
</dbReference>
<evidence type="ECO:0000313" key="3">
    <source>
        <dbReference type="Proteomes" id="UP000258707"/>
    </source>
</evidence>
<feature type="transmembrane region" description="Helical" evidence="1">
    <location>
        <begin position="175"/>
        <end position="194"/>
    </location>
</feature>
<dbReference type="InterPro" id="IPR055946">
    <property type="entry name" value="DUF7524"/>
</dbReference>
<dbReference type="EMBL" id="CP024047">
    <property type="protein sequence ID" value="AXR78237.1"/>
    <property type="molecule type" value="Genomic_DNA"/>
</dbReference>
<keyword evidence="1" id="KW-0812">Transmembrane</keyword>
<organism evidence="2 3">
    <name type="scientific">Natrarchaeobaculum sulfurireducens</name>
    <dbReference type="NCBI Taxonomy" id="2044521"/>
    <lineage>
        <taxon>Archaea</taxon>
        <taxon>Methanobacteriati</taxon>
        <taxon>Methanobacteriota</taxon>
        <taxon>Stenosarchaea group</taxon>
        <taxon>Halobacteria</taxon>
        <taxon>Halobacteriales</taxon>
        <taxon>Natrialbaceae</taxon>
        <taxon>Natrarchaeobaculum</taxon>
    </lineage>
</organism>
<dbReference type="GeneID" id="37638708"/>
<dbReference type="RefSeq" id="WP_117364331.1">
    <property type="nucleotide sequence ID" value="NZ_CP024047.1"/>
</dbReference>
<keyword evidence="1" id="KW-1133">Transmembrane helix</keyword>
<evidence type="ECO:0000256" key="1">
    <source>
        <dbReference type="SAM" id="Phobius"/>
    </source>
</evidence>